<dbReference type="PANTHER" id="PTHR30461:SF23">
    <property type="entry name" value="DNA RECOMBINASE-RELATED"/>
    <property type="match status" value="1"/>
</dbReference>
<evidence type="ECO:0000256" key="1">
    <source>
        <dbReference type="SAM" id="MobiDB-lite"/>
    </source>
</evidence>
<dbReference type="Pfam" id="PF00239">
    <property type="entry name" value="Resolvase"/>
    <property type="match status" value="1"/>
</dbReference>
<dbReference type="Pfam" id="PF07508">
    <property type="entry name" value="Recombinase"/>
    <property type="match status" value="1"/>
</dbReference>
<dbReference type="InterPro" id="IPR011109">
    <property type="entry name" value="DNA_bind_recombinase_dom"/>
</dbReference>
<dbReference type="SUPFAM" id="SSF53041">
    <property type="entry name" value="Resolvase-like"/>
    <property type="match status" value="1"/>
</dbReference>
<evidence type="ECO:0000259" key="3">
    <source>
        <dbReference type="PROSITE" id="PS51737"/>
    </source>
</evidence>
<dbReference type="RefSeq" id="WP_284922408.1">
    <property type="nucleotide sequence ID" value="NZ_CP126980.1"/>
</dbReference>
<sequence>MPPTLAKPQVIPSGPKVTAIYLRLSRKSKRSVSLEVQEQECRALIERMNWPEAIVIFADKKSASDRSKTREGYDLLLAWCKAGRVARIVSRDDDRLVRQPLELEGLIDHLEPHAVPVYFYVSGYLDLASSPGRANARIRGAIARQEVERKSERQKENNLFRVKHGEPIGGPSPTGLQYVKRDGDSPATYRHEPNGADAIRWAHDFVMRGGTVTDVCREWERRGITTKTGKPHTWRSAKNALCNPAIAGYLAYQPSSILSDTNRPGGERWVSHRHKLELTKGNWEPVISSDDWHAMVAVLTNTRQQPGNNLKWLLSGQALCGVCAGSEKIVCRNYSDGRQARMYICKKGRHIDIPAEPIDDYIISIAVEIVRSRDFHDQGKEEIDLARRELLLTRKHDLEGELEALTRSYTQRKIKLPQLVSGSESLNAQLDRVVQELEGGIEAHPAANYSEGFSRQDFQALSLEQKRLLVADVLPEIRIFPPLRERGGPYPPVASYVHAYDRRGRLRPLPTDQDIYDQVTVKQYEHAARYGRPVLIDGEPATGEAVPSTSQRETLAE</sequence>
<name>A0ABY8WV25_9ACTN</name>
<dbReference type="InterPro" id="IPR038109">
    <property type="entry name" value="DNA_bind_recomb_sf"/>
</dbReference>
<feature type="domain" description="Recombinase" evidence="3">
    <location>
        <begin position="173"/>
        <end position="305"/>
    </location>
</feature>
<feature type="region of interest" description="Disordered" evidence="1">
    <location>
        <begin position="533"/>
        <end position="557"/>
    </location>
</feature>
<feature type="compositionally biased region" description="Polar residues" evidence="1">
    <location>
        <begin position="547"/>
        <end position="557"/>
    </location>
</feature>
<dbReference type="Proteomes" id="UP001240150">
    <property type="component" value="Chromosome"/>
</dbReference>
<accession>A0ABY8WV25</accession>
<dbReference type="PROSITE" id="PS51736">
    <property type="entry name" value="RECOMBINASES_3"/>
    <property type="match status" value="1"/>
</dbReference>
<dbReference type="PROSITE" id="PS51737">
    <property type="entry name" value="RECOMBINASE_DNA_BIND"/>
    <property type="match status" value="1"/>
</dbReference>
<protein>
    <submittedName>
        <fullName evidence="4">Recombinase family protein</fullName>
    </submittedName>
</protein>
<dbReference type="EMBL" id="CP126980">
    <property type="protein sequence ID" value="WIN00881.1"/>
    <property type="molecule type" value="Genomic_DNA"/>
</dbReference>
<evidence type="ECO:0000313" key="5">
    <source>
        <dbReference type="Proteomes" id="UP001240150"/>
    </source>
</evidence>
<dbReference type="InterPro" id="IPR006119">
    <property type="entry name" value="Resolv_N"/>
</dbReference>
<dbReference type="PANTHER" id="PTHR30461">
    <property type="entry name" value="DNA-INVERTASE FROM LAMBDOID PROPHAGE"/>
    <property type="match status" value="1"/>
</dbReference>
<feature type="domain" description="Resolvase/invertase-type recombinase catalytic" evidence="2">
    <location>
        <begin position="17"/>
        <end position="165"/>
    </location>
</feature>
<dbReference type="Gene3D" id="3.90.1750.20">
    <property type="entry name" value="Putative Large Serine Recombinase, Chain B, Domain 2"/>
    <property type="match status" value="1"/>
</dbReference>
<proteinExistence type="predicted"/>
<organism evidence="4 5">
    <name type="scientific">Actinoplanes oblitus</name>
    <dbReference type="NCBI Taxonomy" id="3040509"/>
    <lineage>
        <taxon>Bacteria</taxon>
        <taxon>Bacillati</taxon>
        <taxon>Actinomycetota</taxon>
        <taxon>Actinomycetes</taxon>
        <taxon>Micromonosporales</taxon>
        <taxon>Micromonosporaceae</taxon>
        <taxon>Actinoplanes</taxon>
    </lineage>
</organism>
<dbReference type="Gene3D" id="3.40.50.1390">
    <property type="entry name" value="Resolvase, N-terminal catalytic domain"/>
    <property type="match status" value="1"/>
</dbReference>
<evidence type="ECO:0000313" key="4">
    <source>
        <dbReference type="EMBL" id="WIN00881.1"/>
    </source>
</evidence>
<dbReference type="CDD" id="cd00338">
    <property type="entry name" value="Ser_Recombinase"/>
    <property type="match status" value="1"/>
</dbReference>
<evidence type="ECO:0000259" key="2">
    <source>
        <dbReference type="PROSITE" id="PS51736"/>
    </source>
</evidence>
<dbReference type="InterPro" id="IPR050639">
    <property type="entry name" value="SSR_resolvase"/>
</dbReference>
<gene>
    <name evidence="4" type="ORF">ACTOB_006275</name>
</gene>
<dbReference type="SMART" id="SM00857">
    <property type="entry name" value="Resolvase"/>
    <property type="match status" value="1"/>
</dbReference>
<dbReference type="InterPro" id="IPR036162">
    <property type="entry name" value="Resolvase-like_N_sf"/>
</dbReference>
<reference evidence="4 5" key="1">
    <citation type="submission" date="2023-06" db="EMBL/GenBank/DDBJ databases">
        <authorList>
            <person name="Yushchuk O."/>
            <person name="Binda E."/>
            <person name="Ruckert-Reed C."/>
            <person name="Fedorenko V."/>
            <person name="Kalinowski J."/>
            <person name="Marinelli F."/>
        </authorList>
    </citation>
    <scope>NUCLEOTIDE SEQUENCE [LARGE SCALE GENOMIC DNA]</scope>
    <source>
        <strain evidence="4 5">NRRL 3884</strain>
    </source>
</reference>
<keyword evidence="5" id="KW-1185">Reference proteome</keyword>